<keyword evidence="2" id="KW-0812">Transmembrane</keyword>
<evidence type="ECO:0000313" key="4">
    <source>
        <dbReference type="Proteomes" id="UP000223968"/>
    </source>
</evidence>
<dbReference type="Proteomes" id="UP000223968">
    <property type="component" value="Unassembled WGS sequence"/>
</dbReference>
<keyword evidence="2" id="KW-0472">Membrane</keyword>
<comment type="caution">
    <text evidence="3">The sequence shown here is derived from an EMBL/GenBank/DDBJ whole genome shotgun (WGS) entry which is preliminary data.</text>
</comment>
<reference evidence="3 4" key="1">
    <citation type="submission" date="2017-10" db="EMBL/GenBank/DDBJ databases">
        <title>Comparative genomics in systemic dimorphic fungi from Ajellomycetaceae.</title>
        <authorList>
            <person name="Munoz J.F."/>
            <person name="Mcewen J.G."/>
            <person name="Clay O.K."/>
            <person name="Cuomo C.A."/>
        </authorList>
    </citation>
    <scope>NUCLEOTIDE SEQUENCE [LARGE SCALE GENOMIC DNA]</scope>
    <source>
        <strain evidence="3 4">UAMH5409</strain>
    </source>
</reference>
<feature type="transmembrane region" description="Helical" evidence="2">
    <location>
        <begin position="6"/>
        <end position="26"/>
    </location>
</feature>
<keyword evidence="2" id="KW-1133">Transmembrane helix</keyword>
<name>A0A2B7Y095_9EURO</name>
<keyword evidence="4" id="KW-1185">Reference proteome</keyword>
<evidence type="ECO:0008006" key="5">
    <source>
        <dbReference type="Google" id="ProtNLM"/>
    </source>
</evidence>
<gene>
    <name evidence="3" type="ORF">AJ79_02748</name>
</gene>
<accession>A0A2B7Y095</accession>
<dbReference type="CDD" id="cd00586">
    <property type="entry name" value="4HBT"/>
    <property type="match status" value="1"/>
</dbReference>
<evidence type="ECO:0000313" key="3">
    <source>
        <dbReference type="EMBL" id="PGH14886.1"/>
    </source>
</evidence>
<proteinExistence type="inferred from homology"/>
<dbReference type="SUPFAM" id="SSF54637">
    <property type="entry name" value="Thioesterase/thiol ester dehydrase-isomerase"/>
    <property type="match status" value="1"/>
</dbReference>
<evidence type="ECO:0000256" key="1">
    <source>
        <dbReference type="ARBA" id="ARBA00038476"/>
    </source>
</evidence>
<dbReference type="EMBL" id="PDNB01000030">
    <property type="protein sequence ID" value="PGH14886.1"/>
    <property type="molecule type" value="Genomic_DNA"/>
</dbReference>
<comment type="similarity">
    <text evidence="1">Belongs to the lcsJ thioesterase family.</text>
</comment>
<dbReference type="PANTHER" id="PTHR12475">
    <property type="match status" value="1"/>
</dbReference>
<dbReference type="OrthoDB" id="265761at2759"/>
<organism evidence="3 4">
    <name type="scientific">Helicocarpus griseus UAMH5409</name>
    <dbReference type="NCBI Taxonomy" id="1447875"/>
    <lineage>
        <taxon>Eukaryota</taxon>
        <taxon>Fungi</taxon>
        <taxon>Dikarya</taxon>
        <taxon>Ascomycota</taxon>
        <taxon>Pezizomycotina</taxon>
        <taxon>Eurotiomycetes</taxon>
        <taxon>Eurotiomycetidae</taxon>
        <taxon>Onygenales</taxon>
        <taxon>Ajellomycetaceae</taxon>
        <taxon>Helicocarpus</taxon>
    </lineage>
</organism>
<dbReference type="InterPro" id="IPR051490">
    <property type="entry name" value="THEM6_lcsJ_thioesterase"/>
</dbReference>
<sequence length="292" mass="33437">MEVFSSSWIPYVLLFIVAYKNLPLVWHYRFVRSLLTRCLISPATKDHLRPECLFLPTINRTRAPLTECDYNIHKSNSTYFTDIDISRGNLSLLLFTQCLSFRPTPEAGNAFLVLSGVQCVFRKEIRPYEPYEVWSRVFSWDEKWLYVVTHFVKRGAFRPREFCLQQKGKNKGVDWAGVQAAVAASSSSPSGAQNEQVLKKVFASAVSRFVFKQGRKTMPPEKMFMQCGLLPAKGEENGVEAAQGRLTWDVIEERRRRNLEAAQLKLGWDAVHATFEGDVPVALGTYTDLLWR</sequence>
<dbReference type="AlphaFoldDB" id="A0A2B7Y095"/>
<evidence type="ECO:0000256" key="2">
    <source>
        <dbReference type="SAM" id="Phobius"/>
    </source>
</evidence>
<dbReference type="InterPro" id="IPR029069">
    <property type="entry name" value="HotDog_dom_sf"/>
</dbReference>
<dbReference type="PANTHER" id="PTHR12475:SF4">
    <property type="entry name" value="PROTEIN THEM6"/>
    <property type="match status" value="1"/>
</dbReference>
<protein>
    <recommendedName>
        <fullName evidence="5">Thioesterase</fullName>
    </recommendedName>
</protein>